<dbReference type="GO" id="GO:0008168">
    <property type="term" value="F:methyltransferase activity"/>
    <property type="evidence" value="ECO:0007669"/>
    <property type="project" value="UniProtKB-KW"/>
</dbReference>
<dbReference type="Pfam" id="PF01478">
    <property type="entry name" value="Peptidase_A24"/>
    <property type="match status" value="1"/>
</dbReference>
<dbReference type="GO" id="GO:0005886">
    <property type="term" value="C:plasma membrane"/>
    <property type="evidence" value="ECO:0007669"/>
    <property type="project" value="TreeGrafter"/>
</dbReference>
<keyword evidence="2" id="KW-0812">Transmembrane</keyword>
<evidence type="ECO:0000256" key="1">
    <source>
        <dbReference type="ARBA" id="ARBA00005801"/>
    </source>
</evidence>
<proteinExistence type="inferred from homology"/>
<feature type="transmembrane region" description="Helical" evidence="2">
    <location>
        <begin position="149"/>
        <end position="179"/>
    </location>
</feature>
<dbReference type="PANTHER" id="PTHR30487">
    <property type="entry name" value="TYPE 4 PREPILIN-LIKE PROTEINS LEADER PEPTIDE-PROCESSING ENZYME"/>
    <property type="match status" value="1"/>
</dbReference>
<protein>
    <submittedName>
        <fullName evidence="4">Leader peptidase (Prepilin peptidase)/N-methyltransferase</fullName>
    </submittedName>
</protein>
<comment type="similarity">
    <text evidence="1">Belongs to the peptidase A24 family.</text>
</comment>
<dbReference type="EMBL" id="VFPA01000005">
    <property type="protein sequence ID" value="TQM04081.1"/>
    <property type="molecule type" value="Genomic_DNA"/>
</dbReference>
<dbReference type="Proteomes" id="UP000315677">
    <property type="component" value="Unassembled WGS sequence"/>
</dbReference>
<evidence type="ECO:0000259" key="3">
    <source>
        <dbReference type="Pfam" id="PF01478"/>
    </source>
</evidence>
<organism evidence="4 5">
    <name type="scientific">Pseudonocardia kunmingensis</name>
    <dbReference type="NCBI Taxonomy" id="630975"/>
    <lineage>
        <taxon>Bacteria</taxon>
        <taxon>Bacillati</taxon>
        <taxon>Actinomycetota</taxon>
        <taxon>Actinomycetes</taxon>
        <taxon>Pseudonocardiales</taxon>
        <taxon>Pseudonocardiaceae</taxon>
        <taxon>Pseudonocardia</taxon>
    </lineage>
</organism>
<keyword evidence="2" id="KW-0472">Membrane</keyword>
<gene>
    <name evidence="4" type="ORF">FB558_7110</name>
</gene>
<dbReference type="GO" id="GO:0006465">
    <property type="term" value="P:signal peptide processing"/>
    <property type="evidence" value="ECO:0007669"/>
    <property type="project" value="TreeGrafter"/>
</dbReference>
<feature type="transmembrane region" description="Helical" evidence="2">
    <location>
        <begin position="96"/>
        <end position="129"/>
    </location>
</feature>
<accession>A0A543D415</accession>
<feature type="transmembrane region" description="Helical" evidence="2">
    <location>
        <begin position="63"/>
        <end position="84"/>
    </location>
</feature>
<keyword evidence="2" id="KW-1133">Transmembrane helix</keyword>
<feature type="transmembrane region" description="Helical" evidence="2">
    <location>
        <begin position="6"/>
        <end position="26"/>
    </location>
</feature>
<feature type="transmembrane region" description="Helical" evidence="2">
    <location>
        <begin position="38"/>
        <end position="57"/>
    </location>
</feature>
<feature type="domain" description="Prepilin type IV endopeptidase peptidase" evidence="3">
    <location>
        <begin position="71"/>
        <end position="172"/>
    </location>
</feature>
<dbReference type="GO" id="GO:0032259">
    <property type="term" value="P:methylation"/>
    <property type="evidence" value="ECO:0007669"/>
    <property type="project" value="UniProtKB-KW"/>
</dbReference>
<dbReference type="InterPro" id="IPR000045">
    <property type="entry name" value="Prepilin_IV_endopep_pep"/>
</dbReference>
<dbReference type="InterPro" id="IPR050882">
    <property type="entry name" value="Prepilin_peptidase/N-MTase"/>
</dbReference>
<comment type="caution">
    <text evidence="4">The sequence shown here is derived from an EMBL/GenBank/DDBJ whole genome shotgun (WGS) entry which is preliminary data.</text>
</comment>
<dbReference type="AlphaFoldDB" id="A0A543D415"/>
<dbReference type="PANTHER" id="PTHR30487:SF0">
    <property type="entry name" value="PREPILIN LEADER PEPTIDASE_N-METHYLTRANSFERASE-RELATED"/>
    <property type="match status" value="1"/>
</dbReference>
<keyword evidence="4" id="KW-0808">Transferase</keyword>
<reference evidence="4 5" key="1">
    <citation type="submission" date="2019-06" db="EMBL/GenBank/DDBJ databases">
        <title>Sequencing the genomes of 1000 actinobacteria strains.</title>
        <authorList>
            <person name="Klenk H.-P."/>
        </authorList>
    </citation>
    <scope>NUCLEOTIDE SEQUENCE [LARGE SCALE GENOMIC DNA]</scope>
    <source>
        <strain evidence="4 5">DSM 45301</strain>
    </source>
</reference>
<feature type="transmembrane region" description="Helical" evidence="2">
    <location>
        <begin position="200"/>
        <end position="222"/>
    </location>
</feature>
<dbReference type="GO" id="GO:0004190">
    <property type="term" value="F:aspartic-type endopeptidase activity"/>
    <property type="evidence" value="ECO:0007669"/>
    <property type="project" value="InterPro"/>
</dbReference>
<sequence length="223" mass="21415">MVAEALVVAGFAAAGAGAGAGARLLLRRLRRGARVPVPCCEVAVAALWAGTGAAGALELLPLVWLPVLLGLGWLAVAAGAVDVLHRRLPDALTVPALPVALLLLLPVGPAAVVRGAGGAAVAVAVHAAVHLLDRRAVGAGDVKLAASLGAVLAAVAWPALAVAAVLAAAFTAIAGLRGAARARRLPGPRSGGALPHGPSMLAATWLVVTCLAGVGAAGGAGAG</sequence>
<keyword evidence="5" id="KW-1185">Reference proteome</keyword>
<evidence type="ECO:0000256" key="2">
    <source>
        <dbReference type="SAM" id="Phobius"/>
    </source>
</evidence>
<evidence type="ECO:0000313" key="4">
    <source>
        <dbReference type="EMBL" id="TQM04081.1"/>
    </source>
</evidence>
<name>A0A543D415_9PSEU</name>
<dbReference type="Gene3D" id="1.20.120.1220">
    <property type="match status" value="1"/>
</dbReference>
<keyword evidence="4" id="KW-0489">Methyltransferase</keyword>
<evidence type="ECO:0000313" key="5">
    <source>
        <dbReference type="Proteomes" id="UP000315677"/>
    </source>
</evidence>